<keyword evidence="3" id="KW-1185">Reference proteome</keyword>
<dbReference type="InterPro" id="IPR024072">
    <property type="entry name" value="DHFR-like_dom_sf"/>
</dbReference>
<sequence length="194" mass="20907">MSPAGPGGPPGMGTLVYAMSISLDGYVEDPAGDIGFSAPDEEVHRFANQQTRDTAALLFGRGLYEVMEEFWTAPERADGDEVEAEFAREYVATPRIVFSDSLSSVAPGCRLVRRADAIDEVRRLKRDTDGELAVGGPGLAASLLDLIDEFRPTVVPAFLGGGKPYLPPGTDLRLRLVEQHTFGGGSICLRLRRP</sequence>
<dbReference type="Gene3D" id="3.40.430.10">
    <property type="entry name" value="Dihydrofolate Reductase, subunit A"/>
    <property type="match status" value="1"/>
</dbReference>
<gene>
    <name evidence="2" type="ORF">WIS52_24195</name>
</gene>
<organism evidence="2 3">
    <name type="scientific">Pseudonocardia nematodicida</name>
    <dbReference type="NCBI Taxonomy" id="1206997"/>
    <lineage>
        <taxon>Bacteria</taxon>
        <taxon>Bacillati</taxon>
        <taxon>Actinomycetota</taxon>
        <taxon>Actinomycetes</taxon>
        <taxon>Pseudonocardiales</taxon>
        <taxon>Pseudonocardiaceae</taxon>
        <taxon>Pseudonocardia</taxon>
    </lineage>
</organism>
<feature type="domain" description="Bacterial bifunctional deaminase-reductase C-terminal" evidence="1">
    <location>
        <begin position="15"/>
        <end position="185"/>
    </location>
</feature>
<evidence type="ECO:0000313" key="3">
    <source>
        <dbReference type="Proteomes" id="UP001494902"/>
    </source>
</evidence>
<dbReference type="SUPFAM" id="SSF53597">
    <property type="entry name" value="Dihydrofolate reductase-like"/>
    <property type="match status" value="1"/>
</dbReference>
<dbReference type="Proteomes" id="UP001494902">
    <property type="component" value="Unassembled WGS sequence"/>
</dbReference>
<protein>
    <submittedName>
        <fullName evidence="2">Dihydrofolate reductase family protein</fullName>
    </submittedName>
</protein>
<dbReference type="Pfam" id="PF01872">
    <property type="entry name" value="RibD_C"/>
    <property type="match status" value="1"/>
</dbReference>
<evidence type="ECO:0000259" key="1">
    <source>
        <dbReference type="Pfam" id="PF01872"/>
    </source>
</evidence>
<reference evidence="2 3" key="1">
    <citation type="submission" date="2024-03" db="EMBL/GenBank/DDBJ databases">
        <title>Draft genome sequence of Pseudonocardia nematodicida JCM 31783.</title>
        <authorList>
            <person name="Butdee W."/>
            <person name="Duangmal K."/>
        </authorList>
    </citation>
    <scope>NUCLEOTIDE SEQUENCE [LARGE SCALE GENOMIC DNA]</scope>
    <source>
        <strain evidence="2 3">JCM 31783</strain>
    </source>
</reference>
<dbReference type="InterPro" id="IPR002734">
    <property type="entry name" value="RibDG_C"/>
</dbReference>
<dbReference type="EMBL" id="JBEDNQ010000011">
    <property type="protein sequence ID" value="MEQ3553586.1"/>
    <property type="molecule type" value="Genomic_DNA"/>
</dbReference>
<comment type="caution">
    <text evidence="2">The sequence shown here is derived from an EMBL/GenBank/DDBJ whole genome shotgun (WGS) entry which is preliminary data.</text>
</comment>
<name>A0ABV1KGJ3_9PSEU</name>
<evidence type="ECO:0000313" key="2">
    <source>
        <dbReference type="EMBL" id="MEQ3553586.1"/>
    </source>
</evidence>
<dbReference type="RefSeq" id="WP_349300653.1">
    <property type="nucleotide sequence ID" value="NZ_JBEDNQ010000011.1"/>
</dbReference>
<accession>A0ABV1KGJ3</accession>
<proteinExistence type="predicted"/>